<comment type="caution">
    <text evidence="2">The sequence shown here is derived from an EMBL/GenBank/DDBJ whole genome shotgun (WGS) entry which is preliminary data.</text>
</comment>
<keyword evidence="1" id="KW-0812">Transmembrane</keyword>
<name>A0A5J4RYS1_9ZZZZ</name>
<dbReference type="EMBL" id="SNRY01000642">
    <property type="protein sequence ID" value="KAA6338113.1"/>
    <property type="molecule type" value="Genomic_DNA"/>
</dbReference>
<feature type="transmembrane region" description="Helical" evidence="1">
    <location>
        <begin position="369"/>
        <end position="391"/>
    </location>
</feature>
<reference evidence="2" key="1">
    <citation type="submission" date="2019-03" db="EMBL/GenBank/DDBJ databases">
        <title>Single cell metagenomics reveals metabolic interactions within the superorganism composed of flagellate Streblomastix strix and complex community of Bacteroidetes bacteria on its surface.</title>
        <authorList>
            <person name="Treitli S.C."/>
            <person name="Kolisko M."/>
            <person name="Husnik F."/>
            <person name="Keeling P."/>
            <person name="Hampl V."/>
        </authorList>
    </citation>
    <scope>NUCLEOTIDE SEQUENCE</scope>
    <source>
        <strain evidence="2">STM</strain>
    </source>
</reference>
<feature type="transmembrane region" description="Helical" evidence="1">
    <location>
        <begin position="324"/>
        <end position="349"/>
    </location>
</feature>
<feature type="transmembrane region" description="Helical" evidence="1">
    <location>
        <begin position="20"/>
        <end position="41"/>
    </location>
</feature>
<keyword evidence="1" id="KW-0472">Membrane</keyword>
<keyword evidence="1" id="KW-1133">Transmembrane helix</keyword>
<evidence type="ECO:0000256" key="1">
    <source>
        <dbReference type="SAM" id="Phobius"/>
    </source>
</evidence>
<evidence type="ECO:0008006" key="3">
    <source>
        <dbReference type="Google" id="ProtNLM"/>
    </source>
</evidence>
<organism evidence="2">
    <name type="scientific">termite gut metagenome</name>
    <dbReference type="NCBI Taxonomy" id="433724"/>
    <lineage>
        <taxon>unclassified sequences</taxon>
        <taxon>metagenomes</taxon>
        <taxon>organismal metagenomes</taxon>
    </lineage>
</organism>
<feature type="transmembrane region" description="Helical" evidence="1">
    <location>
        <begin position="271"/>
        <end position="303"/>
    </location>
</feature>
<proteinExistence type="predicted"/>
<protein>
    <recommendedName>
        <fullName evidence="3">ABC transporter permease</fullName>
    </recommendedName>
</protein>
<gene>
    <name evidence="2" type="ORF">EZS27_013856</name>
</gene>
<accession>A0A5J4RYS1</accession>
<dbReference type="AlphaFoldDB" id="A0A5J4RYS1"/>
<evidence type="ECO:0000313" key="2">
    <source>
        <dbReference type="EMBL" id="KAA6338113.1"/>
    </source>
</evidence>
<sequence length="406" mass="45435">MTKNKLVWKLLRQHISIGQLCGFFLANLFGMVIILFGVQFYKDALPAFTRGDSFMKKEYIIVTKKISALGSFAGKDNTFSQEEIKELKKQPFTKRIGAFTPSRFRVYAGLGIGNTGAHVSTEMFFESVPDEFIDAGLENWHYDKNSQMIPIIIPRNYLNLYNLGYAQSRNLPKITEGMTGLLSIDISIQGNGHTEKYKGNIAGFSNRLNTILVPQSFLTQANETYAPNEEGKVSRLIIEVDNPADSSIADYFQKKKYDTEGNKLDAGKTAYFLRLVVGMVLGVGVFISLLSFYLLMLSVYLLLQKNTDKVENLLLIGYSPLQVGLPYQILTVGLNLTVLLVAVALVSAGRNFYTGTLSLLFPQWEMGSLSPALIVGVLLFFGVSLINILTIKKKVMSVWRNQKRYC</sequence>